<name>A0A2H1WPH7_SPOFR</name>
<organism evidence="2">
    <name type="scientific">Spodoptera frugiperda</name>
    <name type="common">Fall armyworm</name>
    <dbReference type="NCBI Taxonomy" id="7108"/>
    <lineage>
        <taxon>Eukaryota</taxon>
        <taxon>Metazoa</taxon>
        <taxon>Ecdysozoa</taxon>
        <taxon>Arthropoda</taxon>
        <taxon>Hexapoda</taxon>
        <taxon>Insecta</taxon>
        <taxon>Pterygota</taxon>
        <taxon>Neoptera</taxon>
        <taxon>Endopterygota</taxon>
        <taxon>Lepidoptera</taxon>
        <taxon>Glossata</taxon>
        <taxon>Ditrysia</taxon>
        <taxon>Noctuoidea</taxon>
        <taxon>Noctuidae</taxon>
        <taxon>Amphipyrinae</taxon>
        <taxon>Spodoptera</taxon>
    </lineage>
</organism>
<reference evidence="2" key="1">
    <citation type="submission" date="2016-07" db="EMBL/GenBank/DDBJ databases">
        <authorList>
            <person name="Bretaudeau A."/>
        </authorList>
    </citation>
    <scope>NUCLEOTIDE SEQUENCE</scope>
    <source>
        <strain evidence="2">Rice</strain>
        <tissue evidence="2">Whole body</tissue>
    </source>
</reference>
<sequence length="60" mass="6725">MKFCLFAVVMLMAVVSVVLAAPGVYFMEEPCPFRNQRDSAGLCPPDHDNSTELSDILFDW</sequence>
<dbReference type="EMBL" id="ODYU01010106">
    <property type="protein sequence ID" value="SOQ54975.1"/>
    <property type="molecule type" value="Genomic_DNA"/>
</dbReference>
<evidence type="ECO:0000313" key="2">
    <source>
        <dbReference type="EMBL" id="SOQ54975.1"/>
    </source>
</evidence>
<feature type="signal peptide" evidence="1">
    <location>
        <begin position="1"/>
        <end position="20"/>
    </location>
</feature>
<keyword evidence="1" id="KW-0732">Signal</keyword>
<evidence type="ECO:0000256" key="1">
    <source>
        <dbReference type="SAM" id="SignalP"/>
    </source>
</evidence>
<accession>A0A2H1WPH7</accession>
<protein>
    <submittedName>
        <fullName evidence="2">SFRICE_035252</fullName>
    </submittedName>
</protein>
<dbReference type="AlphaFoldDB" id="A0A2H1WPH7"/>
<feature type="chain" id="PRO_5013769648" evidence="1">
    <location>
        <begin position="21"/>
        <end position="60"/>
    </location>
</feature>
<proteinExistence type="predicted"/>
<gene>
    <name evidence="2" type="ORF">SFRICE_035252</name>
</gene>